<name>A0A3E2GZD5_SCYLI</name>
<reference evidence="1 2" key="1">
    <citation type="submission" date="2018-05" db="EMBL/GenBank/DDBJ databases">
        <title>Draft genome sequence of Scytalidium lignicola DSM 105466, a ubiquitous saprotrophic fungus.</title>
        <authorList>
            <person name="Buettner E."/>
            <person name="Gebauer A.M."/>
            <person name="Hofrichter M."/>
            <person name="Liers C."/>
            <person name="Kellner H."/>
        </authorList>
    </citation>
    <scope>NUCLEOTIDE SEQUENCE [LARGE SCALE GENOMIC DNA]</scope>
    <source>
        <strain evidence="1 2">DSM 105466</strain>
    </source>
</reference>
<comment type="caution">
    <text evidence="1">The sequence shown here is derived from an EMBL/GenBank/DDBJ whole genome shotgun (WGS) entry which is preliminary data.</text>
</comment>
<keyword evidence="2" id="KW-1185">Reference proteome</keyword>
<evidence type="ECO:0000313" key="1">
    <source>
        <dbReference type="EMBL" id="RFU26505.1"/>
    </source>
</evidence>
<evidence type="ECO:0000313" key="2">
    <source>
        <dbReference type="Proteomes" id="UP000258309"/>
    </source>
</evidence>
<feature type="non-terminal residue" evidence="1">
    <location>
        <position position="1"/>
    </location>
</feature>
<feature type="non-terminal residue" evidence="1">
    <location>
        <position position="167"/>
    </location>
</feature>
<proteinExistence type="predicted"/>
<protein>
    <submittedName>
        <fullName evidence="1">Uncharacterized protein</fullName>
    </submittedName>
</protein>
<sequence length="167" mass="18217">MYSTIVPRTRSIPTRPASTYAAHVASVISSHERRRAATYQESYAEPIAQNEAVPRHRQAPGIRDQAEGRLALGRARVSSRIACGSSGRWQRRLITCPAQQPALSTSPISYVDLTGSMLDCPESIQSSPVEAFSCCSPNYQPNSTQVYDSTVASARELDPTCVHRPLA</sequence>
<dbReference type="Proteomes" id="UP000258309">
    <property type="component" value="Unassembled WGS sequence"/>
</dbReference>
<dbReference type="EMBL" id="NCSJ02000258">
    <property type="protein sequence ID" value="RFU26505.1"/>
    <property type="molecule type" value="Genomic_DNA"/>
</dbReference>
<accession>A0A3E2GZD5</accession>
<organism evidence="1 2">
    <name type="scientific">Scytalidium lignicola</name>
    <name type="common">Hyphomycete</name>
    <dbReference type="NCBI Taxonomy" id="5539"/>
    <lineage>
        <taxon>Eukaryota</taxon>
        <taxon>Fungi</taxon>
        <taxon>Dikarya</taxon>
        <taxon>Ascomycota</taxon>
        <taxon>Pezizomycotina</taxon>
        <taxon>Leotiomycetes</taxon>
        <taxon>Leotiomycetes incertae sedis</taxon>
        <taxon>Scytalidium</taxon>
    </lineage>
</organism>
<dbReference type="AlphaFoldDB" id="A0A3E2GZD5"/>
<gene>
    <name evidence="1" type="ORF">B7463_g9840</name>
</gene>